<keyword evidence="3" id="KW-1185">Reference proteome</keyword>
<name>A0A0V1APX4_TRISP</name>
<evidence type="ECO:0000313" key="3">
    <source>
        <dbReference type="Proteomes" id="UP000054776"/>
    </source>
</evidence>
<proteinExistence type="predicted"/>
<protein>
    <submittedName>
        <fullName evidence="2">Uncharacterized protein</fullName>
    </submittedName>
</protein>
<sequence length="111" mass="11700">MVAFSKSASKACARVPLARMVNACSSNASSTRAPKAPSLGRMWPTLRGLLVHMNYQPGNCRQRWGNRATDASGRVPSGSGRPIPAKDSIPDTCASPAQDLRKDSTSAGEAE</sequence>
<evidence type="ECO:0000256" key="1">
    <source>
        <dbReference type="SAM" id="MobiDB-lite"/>
    </source>
</evidence>
<dbReference type="OrthoDB" id="10448460at2759"/>
<dbReference type="AlphaFoldDB" id="A0A0V1APX4"/>
<feature type="region of interest" description="Disordered" evidence="1">
    <location>
        <begin position="61"/>
        <end position="111"/>
    </location>
</feature>
<dbReference type="EMBL" id="JYDH01000324">
    <property type="protein sequence ID" value="KRY26827.1"/>
    <property type="molecule type" value="Genomic_DNA"/>
</dbReference>
<gene>
    <name evidence="2" type="ORF">T01_11981</name>
</gene>
<reference evidence="2 3" key="1">
    <citation type="submission" date="2015-01" db="EMBL/GenBank/DDBJ databases">
        <title>Evolution of Trichinella species and genotypes.</title>
        <authorList>
            <person name="Korhonen P.K."/>
            <person name="Edoardo P."/>
            <person name="Giuseppe L.R."/>
            <person name="Gasser R.B."/>
        </authorList>
    </citation>
    <scope>NUCLEOTIDE SEQUENCE [LARGE SCALE GENOMIC DNA]</scope>
    <source>
        <strain evidence="2">ISS3</strain>
    </source>
</reference>
<comment type="caution">
    <text evidence="2">The sequence shown here is derived from an EMBL/GenBank/DDBJ whole genome shotgun (WGS) entry which is preliminary data.</text>
</comment>
<evidence type="ECO:0000313" key="2">
    <source>
        <dbReference type="EMBL" id="KRY26827.1"/>
    </source>
</evidence>
<organism evidence="2 3">
    <name type="scientific">Trichinella spiralis</name>
    <name type="common">Trichina worm</name>
    <dbReference type="NCBI Taxonomy" id="6334"/>
    <lineage>
        <taxon>Eukaryota</taxon>
        <taxon>Metazoa</taxon>
        <taxon>Ecdysozoa</taxon>
        <taxon>Nematoda</taxon>
        <taxon>Enoplea</taxon>
        <taxon>Dorylaimia</taxon>
        <taxon>Trichinellida</taxon>
        <taxon>Trichinellidae</taxon>
        <taxon>Trichinella</taxon>
    </lineage>
</organism>
<dbReference type="Proteomes" id="UP000054776">
    <property type="component" value="Unassembled WGS sequence"/>
</dbReference>
<dbReference type="InParanoid" id="A0A0V1APX4"/>
<accession>A0A0V1APX4</accession>